<dbReference type="Proteomes" id="UP001202674">
    <property type="component" value="Unassembled WGS sequence"/>
</dbReference>
<keyword evidence="2" id="KW-1185">Reference proteome</keyword>
<organism evidence="1 2">
    <name type="scientific">Natranaeroarchaeum aerophilus</name>
    <dbReference type="NCBI Taxonomy" id="2917711"/>
    <lineage>
        <taxon>Archaea</taxon>
        <taxon>Methanobacteriati</taxon>
        <taxon>Methanobacteriota</taxon>
        <taxon>Stenosarchaea group</taxon>
        <taxon>Halobacteria</taxon>
        <taxon>Halobacteriales</taxon>
        <taxon>Natronoarchaeaceae</taxon>
        <taxon>Natranaeroarchaeum</taxon>
    </lineage>
</organism>
<dbReference type="AlphaFoldDB" id="A0AAE3FPY4"/>
<comment type="caution">
    <text evidence="1">The sequence shown here is derived from an EMBL/GenBank/DDBJ whole genome shotgun (WGS) entry which is preliminary data.</text>
</comment>
<evidence type="ECO:0000313" key="2">
    <source>
        <dbReference type="Proteomes" id="UP001202674"/>
    </source>
</evidence>
<name>A0AAE3FPY4_9EURY</name>
<dbReference type="RefSeq" id="WP_250594689.1">
    <property type="nucleotide sequence ID" value="NZ_JAKRVY010000001.1"/>
</dbReference>
<reference evidence="1 2" key="1">
    <citation type="journal article" date="2022" name="Syst. Appl. Microbiol.">
        <title>Natronocalculus amylovorans gen. nov., sp. nov., and Natranaeroarchaeum aerophilus sp. nov., dominant culturable amylolytic natronoarchaea from hypersaline soda lakes in southwestern Siberia.</title>
        <authorList>
            <person name="Sorokin D.Y."/>
            <person name="Elcheninov A.G."/>
            <person name="Khizhniak T.V."/>
            <person name="Koenen M."/>
            <person name="Bale N.J."/>
            <person name="Damste J.S.S."/>
            <person name="Kublanov I.V."/>
        </authorList>
    </citation>
    <scope>NUCLEOTIDE SEQUENCE [LARGE SCALE GENOMIC DNA]</scope>
    <source>
        <strain evidence="1 2">AArc-St1-1</strain>
    </source>
</reference>
<evidence type="ECO:0000313" key="1">
    <source>
        <dbReference type="EMBL" id="MCL9812733.1"/>
    </source>
</evidence>
<dbReference type="Pfam" id="PF24366">
    <property type="entry name" value="DUF7522"/>
    <property type="match status" value="1"/>
</dbReference>
<sequence>MSSTTDSHTADELASALETRLTRACGDDLRAVVRYDEDSIEIQRMNDGAKDGIPPEKKLPVLKQTTGYRPVGGPYGEHSATIYSYEDVLVLHAPVTENSGVVATLDPDSTRSVSLAELLPDR</sequence>
<accession>A0AAE3FPY4</accession>
<protein>
    <submittedName>
        <fullName evidence="1">Uncharacterized protein</fullName>
    </submittedName>
</protein>
<proteinExistence type="predicted"/>
<dbReference type="EMBL" id="JAKRVY010000001">
    <property type="protein sequence ID" value="MCL9812733.1"/>
    <property type="molecule type" value="Genomic_DNA"/>
</dbReference>
<gene>
    <name evidence="1" type="ORF">AArcSt11_03585</name>
</gene>
<dbReference type="InterPro" id="IPR055944">
    <property type="entry name" value="DUF7522"/>
</dbReference>